<dbReference type="KEGG" id="cars:E1B03_05760"/>
<dbReference type="Proteomes" id="UP000293850">
    <property type="component" value="Chromosome"/>
</dbReference>
<proteinExistence type="inferred from homology"/>
<comment type="similarity">
    <text evidence="1">Belongs to the sulfatase family.</text>
</comment>
<dbReference type="GO" id="GO:0004065">
    <property type="term" value="F:arylsulfatase activity"/>
    <property type="evidence" value="ECO:0007669"/>
    <property type="project" value="TreeGrafter"/>
</dbReference>
<dbReference type="Gene3D" id="3.40.720.10">
    <property type="entry name" value="Alkaline Phosphatase, subunit A"/>
    <property type="match status" value="1"/>
</dbReference>
<name>A0A4V1A9T4_9ENTR</name>
<evidence type="ECO:0000313" key="4">
    <source>
        <dbReference type="Proteomes" id="UP000293850"/>
    </source>
</evidence>
<dbReference type="RefSeq" id="WP_103770900.1">
    <property type="nucleotide sequence ID" value="NZ_CP037864.1"/>
</dbReference>
<dbReference type="SUPFAM" id="SSF53649">
    <property type="entry name" value="Alkaline phosphatase-like"/>
    <property type="match status" value="1"/>
</dbReference>
<dbReference type="Pfam" id="PF00884">
    <property type="entry name" value="Sulfatase"/>
    <property type="match status" value="1"/>
</dbReference>
<dbReference type="InterPro" id="IPR050738">
    <property type="entry name" value="Sulfatase"/>
</dbReference>
<dbReference type="PANTHER" id="PTHR42693:SF33">
    <property type="entry name" value="ARYLSULFATASE"/>
    <property type="match status" value="1"/>
</dbReference>
<dbReference type="PANTHER" id="PTHR42693">
    <property type="entry name" value="ARYLSULFATASE FAMILY MEMBER"/>
    <property type="match status" value="1"/>
</dbReference>
<dbReference type="AlphaFoldDB" id="A0A4V1A9T4"/>
<evidence type="ECO:0000259" key="2">
    <source>
        <dbReference type="Pfam" id="PF00884"/>
    </source>
</evidence>
<evidence type="ECO:0000256" key="1">
    <source>
        <dbReference type="ARBA" id="ARBA00008779"/>
    </source>
</evidence>
<accession>A0A4V1A9T4</accession>
<gene>
    <name evidence="3" type="ORF">E1B03_05760</name>
</gene>
<protein>
    <recommendedName>
        <fullName evidence="2">Sulfatase N-terminal domain-containing protein</fullName>
    </recommendedName>
</protein>
<keyword evidence="4" id="KW-1185">Reference proteome</keyword>
<evidence type="ECO:0000313" key="3">
    <source>
        <dbReference type="EMBL" id="QBM21960.1"/>
    </source>
</evidence>
<dbReference type="EMBL" id="CP037864">
    <property type="protein sequence ID" value="QBM21960.1"/>
    <property type="molecule type" value="Genomic_DNA"/>
</dbReference>
<reference evidence="3 4" key="1">
    <citation type="submission" date="2019-03" db="EMBL/GenBank/DDBJ databases">
        <title>Complete genome sequence of an arsenate-respiring bacteria, Citrobacter sp. LY-1.</title>
        <authorList>
            <person name="Wang H."/>
            <person name="Liu Y."/>
            <person name="Li Q."/>
            <person name="Huang J."/>
        </authorList>
    </citation>
    <scope>NUCLEOTIDE SEQUENCE [LARGE SCALE GENOMIC DNA]</scope>
    <source>
        <strain evidence="3 4">LY-1</strain>
    </source>
</reference>
<organism evidence="3 4">
    <name type="scientific">Citrobacter arsenatis</name>
    <dbReference type="NCBI Taxonomy" id="2546350"/>
    <lineage>
        <taxon>Bacteria</taxon>
        <taxon>Pseudomonadati</taxon>
        <taxon>Pseudomonadota</taxon>
        <taxon>Gammaproteobacteria</taxon>
        <taxon>Enterobacterales</taxon>
        <taxon>Enterobacteriaceae</taxon>
        <taxon>Citrobacter</taxon>
    </lineage>
</organism>
<dbReference type="InterPro" id="IPR000917">
    <property type="entry name" value="Sulfatase_N"/>
</dbReference>
<feature type="domain" description="Sulfatase N-terminal" evidence="2">
    <location>
        <begin position="3"/>
        <end position="259"/>
    </location>
</feature>
<dbReference type="InterPro" id="IPR017850">
    <property type="entry name" value="Alkaline_phosphatase_core_sf"/>
</dbReference>
<sequence>MKKNIIFLHLESLNHTIFNNRQWFPFTNKIYNQSLRFNNFISTATSSLMALSDLLHGDDNTLEHNTHLEENISIHRHCPALFDTLKQHGYTTAGMGYPKNWANVDAIWSETDTFNWYDTSKIMLAEMQQVVSRPEPFALYLWNLSSHLCYYDDIKKGGANSLERWQRGYQSMDFMVGQTIKMLLESQKLDNTIIVAFGDHGDDFWGHDFYGGYAHGIEPYTSLVHTPAFIFCPGMKSADLNHMVSMVDIYNTVLTLANVPSTSCDNKFFALTPQRKVCFSRNLFAQQKSQHQGSPLKKGYAITNEYFHLMKVDSKFKMFLWKTDPANQLDILTLLKDSKSGTPYLDLKKVDRQRMGGAHPHITHFFSADMAQVLADNFHHLQQQLDSWIDSKKSHK</sequence>